<dbReference type="AlphaFoldDB" id="A0A5S3WY20"/>
<dbReference type="Proteomes" id="UP000306719">
    <property type="component" value="Unassembled WGS sequence"/>
</dbReference>
<dbReference type="InterPro" id="IPR006260">
    <property type="entry name" value="TonB/TolA_C"/>
</dbReference>
<evidence type="ECO:0000313" key="7">
    <source>
        <dbReference type="Proteomes" id="UP000306719"/>
    </source>
</evidence>
<dbReference type="EMBL" id="PNCJ01000019">
    <property type="protein sequence ID" value="TMP35975.1"/>
    <property type="molecule type" value="Genomic_DNA"/>
</dbReference>
<dbReference type="GO" id="GO:0016020">
    <property type="term" value="C:membrane"/>
    <property type="evidence" value="ECO:0007669"/>
    <property type="project" value="UniProtKB-SubCell"/>
</dbReference>
<keyword evidence="3" id="KW-1133">Transmembrane helix</keyword>
<keyword evidence="2" id="KW-0812">Transmembrane</keyword>
<comment type="subcellular location">
    <subcellularLocation>
        <location evidence="1">Membrane</location>
        <topology evidence="1">Single-pass membrane protein</topology>
    </subcellularLocation>
</comment>
<evidence type="ECO:0000256" key="4">
    <source>
        <dbReference type="ARBA" id="ARBA00023136"/>
    </source>
</evidence>
<organism evidence="6 7">
    <name type="scientific">Pseudoalteromonas rubra</name>
    <dbReference type="NCBI Taxonomy" id="43658"/>
    <lineage>
        <taxon>Bacteria</taxon>
        <taxon>Pseudomonadati</taxon>
        <taxon>Pseudomonadota</taxon>
        <taxon>Gammaproteobacteria</taxon>
        <taxon>Alteromonadales</taxon>
        <taxon>Pseudoalteromonadaceae</taxon>
        <taxon>Pseudoalteromonas</taxon>
    </lineage>
</organism>
<dbReference type="GO" id="GO:0055085">
    <property type="term" value="P:transmembrane transport"/>
    <property type="evidence" value="ECO:0007669"/>
    <property type="project" value="InterPro"/>
</dbReference>
<dbReference type="RefSeq" id="WP_138545498.1">
    <property type="nucleotide sequence ID" value="NZ_PNCJ01000019.1"/>
</dbReference>
<evidence type="ECO:0000313" key="6">
    <source>
        <dbReference type="EMBL" id="TMP35975.1"/>
    </source>
</evidence>
<evidence type="ECO:0000256" key="2">
    <source>
        <dbReference type="ARBA" id="ARBA00022692"/>
    </source>
</evidence>
<proteinExistence type="predicted"/>
<evidence type="ECO:0000256" key="1">
    <source>
        <dbReference type="ARBA" id="ARBA00004167"/>
    </source>
</evidence>
<gene>
    <name evidence="6" type="ORF">CWB98_14585</name>
</gene>
<reference evidence="7" key="2">
    <citation type="submission" date="2019-06" db="EMBL/GenBank/DDBJ databases">
        <title>Co-occurence of chitin degradation, pigmentation and bioactivity in marine Pseudoalteromonas.</title>
        <authorList>
            <person name="Sonnenschein E.C."/>
            <person name="Bech P.K."/>
        </authorList>
    </citation>
    <scope>NUCLEOTIDE SEQUENCE [LARGE SCALE GENOMIC DNA]</scope>
    <source>
        <strain evidence="7">S2599</strain>
    </source>
</reference>
<comment type="caution">
    <text evidence="6">The sequence shown here is derived from an EMBL/GenBank/DDBJ whole genome shotgun (WGS) entry which is preliminary data.</text>
</comment>
<evidence type="ECO:0000256" key="3">
    <source>
        <dbReference type="ARBA" id="ARBA00022989"/>
    </source>
</evidence>
<dbReference type="SUPFAM" id="SSF74653">
    <property type="entry name" value="TolA/TonB C-terminal domain"/>
    <property type="match status" value="1"/>
</dbReference>
<dbReference type="NCBIfam" id="TIGR01352">
    <property type="entry name" value="tonB_Cterm"/>
    <property type="match status" value="1"/>
</dbReference>
<dbReference type="Pfam" id="PF03544">
    <property type="entry name" value="TonB_C"/>
    <property type="match status" value="1"/>
</dbReference>
<evidence type="ECO:0000259" key="5">
    <source>
        <dbReference type="PROSITE" id="PS52015"/>
    </source>
</evidence>
<keyword evidence="4" id="KW-0472">Membrane</keyword>
<dbReference type="InterPro" id="IPR037682">
    <property type="entry name" value="TonB_C"/>
</dbReference>
<accession>A0A5S3WY20</accession>
<feature type="domain" description="TonB C-terminal" evidence="5">
    <location>
        <begin position="24"/>
        <end position="112"/>
    </location>
</feature>
<protein>
    <submittedName>
        <fullName evidence="6">Energy transducer TonB</fullName>
    </submittedName>
</protein>
<dbReference type="OrthoDB" id="6293291at2"/>
<dbReference type="PROSITE" id="PS52015">
    <property type="entry name" value="TONB_CTD"/>
    <property type="match status" value="1"/>
</dbReference>
<reference evidence="6 7" key="1">
    <citation type="submission" date="2018-01" db="EMBL/GenBank/DDBJ databases">
        <authorList>
            <person name="Paulsen S."/>
            <person name="Gram L.K."/>
        </authorList>
    </citation>
    <scope>NUCLEOTIDE SEQUENCE [LARGE SCALE GENOMIC DNA]</scope>
    <source>
        <strain evidence="6 7">S2599</strain>
    </source>
</reference>
<name>A0A5S3WY20_9GAMM</name>
<dbReference type="Gene3D" id="3.30.2420.10">
    <property type="entry name" value="TonB"/>
    <property type="match status" value="1"/>
</dbReference>
<sequence length="112" mass="13039">MIGLFLASTFVSFIDTETYRVESCIGEPFQLVEHVHPVWPLHTEHLEGVAFVHIRATVDNSGKLLGYHITDSKMSRIFSRASIRALKNWRFNESKYAQRCFDITFKFNSDKR</sequence>